<organism evidence="1 2">
    <name type="scientific">Halogeometricum limi</name>
    <dbReference type="NCBI Taxonomy" id="555875"/>
    <lineage>
        <taxon>Archaea</taxon>
        <taxon>Methanobacteriati</taxon>
        <taxon>Methanobacteriota</taxon>
        <taxon>Stenosarchaea group</taxon>
        <taxon>Halobacteria</taxon>
        <taxon>Halobacteriales</taxon>
        <taxon>Haloferacaceae</taxon>
        <taxon>Halogeometricum</taxon>
    </lineage>
</organism>
<dbReference type="Proteomes" id="UP000243250">
    <property type="component" value="Unassembled WGS sequence"/>
</dbReference>
<accession>A0A1I6FWI8</accession>
<gene>
    <name evidence="1" type="ORF">SAMN04488124_0430</name>
</gene>
<proteinExistence type="predicted"/>
<name>A0A1I6FWI8_9EURY</name>
<dbReference type="AlphaFoldDB" id="A0A1I6FWI8"/>
<evidence type="ECO:0000313" key="1">
    <source>
        <dbReference type="EMBL" id="SFR34256.1"/>
    </source>
</evidence>
<reference evidence="2" key="1">
    <citation type="submission" date="2016-10" db="EMBL/GenBank/DDBJ databases">
        <authorList>
            <person name="Varghese N."/>
            <person name="Submissions S."/>
        </authorList>
    </citation>
    <scope>NUCLEOTIDE SEQUENCE [LARGE SCALE GENOMIC DNA]</scope>
    <source>
        <strain evidence="2">CGMCC 1.8711</strain>
    </source>
</reference>
<protein>
    <submittedName>
        <fullName evidence="1">Uncharacterized protein</fullName>
    </submittedName>
</protein>
<sequence length="434" mass="50126">METLSSDHLADTIDYRSIKRGLQSVNSSLDDSIPDETLREEILTGDWDLGREKFADWLASVDEILQTYIIQQLVFKKKRFLLEDEIGDKTRYISESLADASSVLANELDLNSVAYYESFFNFSERTTSVHRIAEMGGIFQQIRDDADTVQEAREIFLQGVESDDRIPEHYRYAVNSLSPIIGDVQYEPKPRLVSFEDEDHIYMEFWKVGEEITQFDVNRSDYTTIQTRSRTAVRIHLDTGFIEYASDQSSKDVRGTVLDKLMYHFAGDESEMVTDGGVSLGKQRHDVITVTDSDIDKINERIGVMSTLDTFHGKYTNTSLHSIDDRPTQQDDLHRQLRMRGYIKSHPKILLGVDGQNYELIKPSEVEDDYSFEDDVPKIEDLVDQIQRKSSYTKIEKVTVVLNADQDTIRIWKSAIPPEVRRMLFHMIAEELDW</sequence>
<evidence type="ECO:0000313" key="2">
    <source>
        <dbReference type="Proteomes" id="UP000243250"/>
    </source>
</evidence>
<dbReference type="OrthoDB" id="350920at2157"/>
<dbReference type="RefSeq" id="WP_089876327.1">
    <property type="nucleotide sequence ID" value="NZ_FOYS01000001.1"/>
</dbReference>
<dbReference type="EMBL" id="FOYS01000001">
    <property type="protein sequence ID" value="SFR34256.1"/>
    <property type="molecule type" value="Genomic_DNA"/>
</dbReference>
<keyword evidence="2" id="KW-1185">Reference proteome</keyword>